<comment type="caution">
    <text evidence="3">The sequence shown here is derived from an EMBL/GenBank/DDBJ whole genome shotgun (WGS) entry which is preliminary data.</text>
</comment>
<proteinExistence type="predicted"/>
<evidence type="ECO:0000256" key="1">
    <source>
        <dbReference type="SAM" id="MobiDB-lite"/>
    </source>
</evidence>
<protein>
    <recommendedName>
        <fullName evidence="2">PD-(D/E)XK nuclease-like domain-containing protein</fullName>
    </recommendedName>
</protein>
<dbReference type="AlphaFoldDB" id="A0AAW0RRA6"/>
<feature type="domain" description="PD-(D/E)XK nuclease-like" evidence="2">
    <location>
        <begin position="184"/>
        <end position="457"/>
    </location>
</feature>
<feature type="region of interest" description="Disordered" evidence="1">
    <location>
        <begin position="276"/>
        <end position="297"/>
    </location>
</feature>
<evidence type="ECO:0000313" key="3">
    <source>
        <dbReference type="EMBL" id="KAK8144757.1"/>
    </source>
</evidence>
<feature type="region of interest" description="Disordered" evidence="1">
    <location>
        <begin position="17"/>
        <end position="78"/>
    </location>
</feature>
<evidence type="ECO:0000313" key="4">
    <source>
        <dbReference type="Proteomes" id="UP001397290"/>
    </source>
</evidence>
<dbReference type="Pfam" id="PF20516">
    <property type="entry name" value="PDDEXK_12"/>
    <property type="match status" value="1"/>
</dbReference>
<dbReference type="InterPro" id="IPR046797">
    <property type="entry name" value="PDDEXK_12"/>
</dbReference>
<feature type="compositionally biased region" description="Low complexity" evidence="1">
    <location>
        <begin position="276"/>
        <end position="293"/>
    </location>
</feature>
<reference evidence="3 4" key="1">
    <citation type="submission" date="2020-02" db="EMBL/GenBank/DDBJ databases">
        <title>Comparative genomics of the hypocrealean fungal genus Beauvera.</title>
        <authorList>
            <person name="Showalter D.N."/>
            <person name="Bushley K.E."/>
            <person name="Rehner S.A."/>
        </authorList>
    </citation>
    <scope>NUCLEOTIDE SEQUENCE [LARGE SCALE GENOMIC DNA]</scope>
    <source>
        <strain evidence="3 4">ARSEF4384</strain>
    </source>
</reference>
<name>A0AAW0RRA6_9HYPO</name>
<keyword evidence="4" id="KW-1185">Reference proteome</keyword>
<dbReference type="EMBL" id="JAAHCF010000356">
    <property type="protein sequence ID" value="KAK8144757.1"/>
    <property type="molecule type" value="Genomic_DNA"/>
</dbReference>
<dbReference type="Proteomes" id="UP001397290">
    <property type="component" value="Unassembled WGS sequence"/>
</dbReference>
<gene>
    <name evidence="3" type="ORF">G3M48_005388</name>
</gene>
<feature type="compositionally biased region" description="Polar residues" evidence="1">
    <location>
        <begin position="17"/>
        <end position="31"/>
    </location>
</feature>
<organism evidence="3 4">
    <name type="scientific">Beauveria asiatica</name>
    <dbReference type="NCBI Taxonomy" id="1069075"/>
    <lineage>
        <taxon>Eukaryota</taxon>
        <taxon>Fungi</taxon>
        <taxon>Dikarya</taxon>
        <taxon>Ascomycota</taxon>
        <taxon>Pezizomycotina</taxon>
        <taxon>Sordariomycetes</taxon>
        <taxon>Hypocreomycetidae</taxon>
        <taxon>Hypocreales</taxon>
        <taxon>Cordycipitaceae</taxon>
        <taxon>Beauveria</taxon>
    </lineage>
</organism>
<sequence>MDAIVIQTWVNEVAQFTQQANPTQGDQMSSSPKRRRTSDNDNNDNNNNDNAYVDLDQTPKRTRPQGQPDSDVFTDTIGRAPSATSASSFAAVLTSRAAFSSATQQHAATWATLRSSSPSKPAVRVPNLLDLAIPVRFDTPRVLGDALPSDDVFRLFEALALVAGAEGILPAALRHHADFSEPRIRPYMWAQPASVGATPDEDERILRNHEQLLEFVDESTRSLALSRSEAAWNCLVHAPFFKFALRHANSLTFEPITAAQILPAFRPVYKSSSGPAFPASSTSASSGNDSAQSLNRSRVPAASSVHKMVDFALVLEPDEKLQVLIDAFLDGEAPTTVSINQTRYEPLRKRPAPIFIETKTGSGTVDGARVQMGIWVAAWHQRMRSIISRGGGGKPVMTVPVIQVMGSQWTLFFVVDGGTEIRILDSGLHVGRFDTILGVYQLQATMSVLASWAMEVFEPWLVEILTDAVRHEP</sequence>
<evidence type="ECO:0000259" key="2">
    <source>
        <dbReference type="Pfam" id="PF20516"/>
    </source>
</evidence>
<accession>A0AAW0RRA6</accession>